<proteinExistence type="inferred from homology"/>
<dbReference type="Pfam" id="PF01451">
    <property type="entry name" value="LMWPc"/>
    <property type="match status" value="1"/>
</dbReference>
<keyword evidence="4" id="KW-0904">Protein phosphatase</keyword>
<dbReference type="RefSeq" id="WP_194563660.1">
    <property type="nucleotide sequence ID" value="NZ_JADKPV010000009.1"/>
</dbReference>
<reference evidence="8" key="1">
    <citation type="submission" date="2020-11" db="EMBL/GenBank/DDBJ databases">
        <title>Multidrug resistant novel bacterium Savagea serpentis sp. nov., isolated from the scats of a vine snake (Ahaetulla nasuta).</title>
        <authorList>
            <person name="Venkata Ramana V."/>
            <person name="Vikas Patil S."/>
            <person name="Yogita Lugani V."/>
        </authorList>
    </citation>
    <scope>NUCLEOTIDE SEQUENCE</scope>
    <source>
        <strain evidence="8">SN6</strain>
    </source>
</reference>
<dbReference type="Proteomes" id="UP000622653">
    <property type="component" value="Unassembled WGS sequence"/>
</dbReference>
<evidence type="ECO:0000256" key="2">
    <source>
        <dbReference type="ARBA" id="ARBA00013064"/>
    </source>
</evidence>
<dbReference type="InterPro" id="IPR017867">
    <property type="entry name" value="Tyr_phospatase_low_mol_wt"/>
</dbReference>
<evidence type="ECO:0000313" key="8">
    <source>
        <dbReference type="EMBL" id="MBF4502174.1"/>
    </source>
</evidence>
<protein>
    <recommendedName>
        <fullName evidence="2">protein-tyrosine-phosphatase</fullName>
        <ecNumber evidence="2">3.1.3.48</ecNumber>
    </recommendedName>
</protein>
<dbReference type="InterPro" id="IPR050438">
    <property type="entry name" value="LMW_PTPase"/>
</dbReference>
<dbReference type="InterPro" id="IPR023485">
    <property type="entry name" value="Ptyr_pPase"/>
</dbReference>
<dbReference type="CDD" id="cd16343">
    <property type="entry name" value="LMWPTP"/>
    <property type="match status" value="1"/>
</dbReference>
<dbReference type="PRINTS" id="PR00719">
    <property type="entry name" value="LMWPTPASE"/>
</dbReference>
<dbReference type="PANTHER" id="PTHR11717:SF7">
    <property type="entry name" value="LOW MOLECULAR WEIGHT PHOSPHOTYROSINE PROTEIN PHOSPHATASE"/>
    <property type="match status" value="1"/>
</dbReference>
<keyword evidence="9" id="KW-1185">Reference proteome</keyword>
<name>A0A8J7KM59_9BACL</name>
<evidence type="ECO:0000259" key="7">
    <source>
        <dbReference type="SMART" id="SM00226"/>
    </source>
</evidence>
<evidence type="ECO:0000256" key="3">
    <source>
        <dbReference type="ARBA" id="ARBA00022801"/>
    </source>
</evidence>
<dbReference type="SMART" id="SM00226">
    <property type="entry name" value="LMWPc"/>
    <property type="match status" value="1"/>
</dbReference>
<dbReference type="GO" id="GO:0004725">
    <property type="term" value="F:protein tyrosine phosphatase activity"/>
    <property type="evidence" value="ECO:0007669"/>
    <property type="project" value="UniProtKB-EC"/>
</dbReference>
<feature type="active site" evidence="6">
    <location>
        <position position="14"/>
    </location>
</feature>
<gene>
    <name evidence="8" type="ORF">IRY55_12465</name>
</gene>
<feature type="domain" description="Phosphotyrosine protein phosphatase I" evidence="7">
    <location>
        <begin position="2"/>
        <end position="148"/>
    </location>
</feature>
<organism evidence="8 9">
    <name type="scientific">Savagea serpentis</name>
    <dbReference type="NCBI Taxonomy" id="2785297"/>
    <lineage>
        <taxon>Bacteria</taxon>
        <taxon>Bacillati</taxon>
        <taxon>Bacillota</taxon>
        <taxon>Bacilli</taxon>
        <taxon>Bacillales</taxon>
        <taxon>Caryophanaceae</taxon>
        <taxon>Savagea</taxon>
    </lineage>
</organism>
<evidence type="ECO:0000256" key="5">
    <source>
        <dbReference type="ARBA" id="ARBA00051722"/>
    </source>
</evidence>
<sequence length="155" mass="17778">MIRVVFVCLGNICRSPMAEAVFRHLVKERGYDKKIQVDSAGTSNWHINKRPHIGTLDKLEKYNISSENIVARQFRKDDGEAFDYIVAMDQSNYDNIVSVLGSDACSHVFKLLDLTEVTNKDVPDPYYSGDFEETYELVLEGSERLLEKIIKEQQL</sequence>
<evidence type="ECO:0000313" key="9">
    <source>
        <dbReference type="Proteomes" id="UP000622653"/>
    </source>
</evidence>
<feature type="active site" description="Nucleophile" evidence="6">
    <location>
        <position position="8"/>
    </location>
</feature>
<evidence type="ECO:0000256" key="6">
    <source>
        <dbReference type="PIRSR" id="PIRSR617867-1"/>
    </source>
</evidence>
<dbReference type="AlphaFoldDB" id="A0A8J7KM59"/>
<dbReference type="EC" id="3.1.3.48" evidence="2"/>
<dbReference type="InterPro" id="IPR036196">
    <property type="entry name" value="Ptyr_pPase_sf"/>
</dbReference>
<comment type="catalytic activity">
    <reaction evidence="5">
        <text>O-phospho-L-tyrosyl-[protein] + H2O = L-tyrosyl-[protein] + phosphate</text>
        <dbReference type="Rhea" id="RHEA:10684"/>
        <dbReference type="Rhea" id="RHEA-COMP:10136"/>
        <dbReference type="Rhea" id="RHEA-COMP:20101"/>
        <dbReference type="ChEBI" id="CHEBI:15377"/>
        <dbReference type="ChEBI" id="CHEBI:43474"/>
        <dbReference type="ChEBI" id="CHEBI:46858"/>
        <dbReference type="ChEBI" id="CHEBI:61978"/>
        <dbReference type="EC" id="3.1.3.48"/>
    </reaction>
</comment>
<comment type="similarity">
    <text evidence="1">Belongs to the low molecular weight phosphotyrosine protein phosphatase family.</text>
</comment>
<dbReference type="Gene3D" id="3.40.50.2300">
    <property type="match status" value="1"/>
</dbReference>
<dbReference type="SUPFAM" id="SSF52788">
    <property type="entry name" value="Phosphotyrosine protein phosphatases I"/>
    <property type="match status" value="1"/>
</dbReference>
<dbReference type="PANTHER" id="PTHR11717">
    <property type="entry name" value="LOW MOLECULAR WEIGHT PROTEIN TYROSINE PHOSPHATASE"/>
    <property type="match status" value="1"/>
</dbReference>
<accession>A0A8J7KM59</accession>
<feature type="active site" description="Proton donor" evidence="6">
    <location>
        <position position="124"/>
    </location>
</feature>
<comment type="caution">
    <text evidence="8">The sequence shown here is derived from an EMBL/GenBank/DDBJ whole genome shotgun (WGS) entry which is preliminary data.</text>
</comment>
<evidence type="ECO:0000256" key="1">
    <source>
        <dbReference type="ARBA" id="ARBA00011063"/>
    </source>
</evidence>
<keyword evidence="3" id="KW-0378">Hydrolase</keyword>
<evidence type="ECO:0000256" key="4">
    <source>
        <dbReference type="ARBA" id="ARBA00022912"/>
    </source>
</evidence>
<dbReference type="EMBL" id="JADKPV010000009">
    <property type="protein sequence ID" value="MBF4502174.1"/>
    <property type="molecule type" value="Genomic_DNA"/>
</dbReference>